<keyword evidence="1" id="KW-0472">Membrane</keyword>
<evidence type="ECO:0000256" key="1">
    <source>
        <dbReference type="SAM" id="Phobius"/>
    </source>
</evidence>
<evidence type="ECO:0000313" key="3">
    <source>
        <dbReference type="Proteomes" id="UP000886724"/>
    </source>
</evidence>
<dbReference type="Proteomes" id="UP000886724">
    <property type="component" value="Unassembled WGS sequence"/>
</dbReference>
<feature type="transmembrane region" description="Helical" evidence="1">
    <location>
        <begin position="16"/>
        <end position="37"/>
    </location>
</feature>
<feature type="transmembrane region" description="Helical" evidence="1">
    <location>
        <begin position="178"/>
        <end position="200"/>
    </location>
</feature>
<dbReference type="EMBL" id="DXET01000252">
    <property type="protein sequence ID" value="HIX82526.1"/>
    <property type="molecule type" value="Genomic_DNA"/>
</dbReference>
<feature type="transmembrane region" description="Helical" evidence="1">
    <location>
        <begin position="206"/>
        <end position="227"/>
    </location>
</feature>
<reference evidence="2" key="2">
    <citation type="submission" date="2021-04" db="EMBL/GenBank/DDBJ databases">
        <authorList>
            <person name="Gilroy R."/>
        </authorList>
    </citation>
    <scope>NUCLEOTIDE SEQUENCE</scope>
    <source>
        <strain evidence="2">ChiGjej1B1-14440</strain>
    </source>
</reference>
<feature type="transmembrane region" description="Helical" evidence="1">
    <location>
        <begin position="43"/>
        <end position="62"/>
    </location>
</feature>
<protein>
    <submittedName>
        <fullName evidence="2">Uncharacterized protein</fullName>
    </submittedName>
</protein>
<feature type="transmembrane region" description="Helical" evidence="1">
    <location>
        <begin position="146"/>
        <end position="166"/>
    </location>
</feature>
<feature type="transmembrane region" description="Helical" evidence="1">
    <location>
        <begin position="91"/>
        <end position="115"/>
    </location>
</feature>
<keyword evidence="1" id="KW-1133">Transmembrane helix</keyword>
<sequence length="234" mass="26345">MLKLLKYEIIESYRQYLLTFVVFLMLCAITPLVPVFISNILSILVAIAFTGIFIAIFLNVIISFNRSMYKRPGYLTLTLPVRTENLIGAKLIGSLIWVVISTLVLLIGIMILVMATGEVSLLEVIELTRNSFTYIVDHLGNIVMEFINAMIAMATIILSFYLVITFTKTKFVPKYKTVSGIALYFIGWILIANLLMKLPIASDDMLVSIALCIVLSVIFYIATVYLINHQIEVE</sequence>
<accession>A0A9D2BNG9</accession>
<name>A0A9D2BNG9_9FIRM</name>
<dbReference type="AlphaFoldDB" id="A0A9D2BNG9"/>
<reference evidence="2" key="1">
    <citation type="journal article" date="2021" name="PeerJ">
        <title>Extensive microbial diversity within the chicken gut microbiome revealed by metagenomics and culture.</title>
        <authorList>
            <person name="Gilroy R."/>
            <person name="Ravi A."/>
            <person name="Getino M."/>
            <person name="Pursley I."/>
            <person name="Horton D.L."/>
            <person name="Alikhan N.F."/>
            <person name="Baker D."/>
            <person name="Gharbi K."/>
            <person name="Hall N."/>
            <person name="Watson M."/>
            <person name="Adriaenssens E.M."/>
            <person name="Foster-Nyarko E."/>
            <person name="Jarju S."/>
            <person name="Secka A."/>
            <person name="Antonio M."/>
            <person name="Oren A."/>
            <person name="Chaudhuri R.R."/>
            <person name="La Ragione R."/>
            <person name="Hildebrand F."/>
            <person name="Pallen M.J."/>
        </authorList>
    </citation>
    <scope>NUCLEOTIDE SEQUENCE</scope>
    <source>
        <strain evidence="2">ChiGjej1B1-14440</strain>
    </source>
</reference>
<comment type="caution">
    <text evidence="2">The sequence shown here is derived from an EMBL/GenBank/DDBJ whole genome shotgun (WGS) entry which is preliminary data.</text>
</comment>
<keyword evidence="1" id="KW-0812">Transmembrane</keyword>
<gene>
    <name evidence="2" type="ORF">H9980_11250</name>
</gene>
<evidence type="ECO:0000313" key="2">
    <source>
        <dbReference type="EMBL" id="HIX82526.1"/>
    </source>
</evidence>
<proteinExistence type="predicted"/>
<organism evidence="2 3">
    <name type="scientific">Candidatus Erysipelatoclostridium merdavium</name>
    <dbReference type="NCBI Taxonomy" id="2838566"/>
    <lineage>
        <taxon>Bacteria</taxon>
        <taxon>Bacillati</taxon>
        <taxon>Bacillota</taxon>
        <taxon>Erysipelotrichia</taxon>
        <taxon>Erysipelotrichales</taxon>
        <taxon>Erysipelotrichales incertae sedis</taxon>
    </lineage>
</organism>